<evidence type="ECO:0000313" key="3">
    <source>
        <dbReference type="Proteomes" id="UP000233654"/>
    </source>
</evidence>
<comment type="caution">
    <text evidence="2">The sequence shown here is derived from an EMBL/GenBank/DDBJ whole genome shotgun (WGS) entry which is preliminary data.</text>
</comment>
<keyword evidence="1" id="KW-1133">Transmembrane helix</keyword>
<reference evidence="2 3" key="1">
    <citation type="journal article" date="2017" name="ISME J.">
        <title>Potential for microbial H2 and metal transformations associated with novel bacteria and archaea in deep terrestrial subsurface sediments.</title>
        <authorList>
            <person name="Hernsdorf A.W."/>
            <person name="Amano Y."/>
            <person name="Miyakawa K."/>
            <person name="Ise K."/>
            <person name="Suzuki Y."/>
            <person name="Anantharaman K."/>
            <person name="Probst A."/>
            <person name="Burstein D."/>
            <person name="Thomas B.C."/>
            <person name="Banfield J.F."/>
        </authorList>
    </citation>
    <scope>NUCLEOTIDE SEQUENCE [LARGE SCALE GENOMIC DNA]</scope>
    <source>
        <strain evidence="2">HGW-Actinobacteria-3</strain>
    </source>
</reference>
<dbReference type="AlphaFoldDB" id="A0A2N3G5I7"/>
<gene>
    <name evidence="2" type="ORF">CVT63_05160</name>
</gene>
<organism evidence="2 3">
    <name type="scientific">Candidatus Anoxymicrobium japonicum</name>
    <dbReference type="NCBI Taxonomy" id="2013648"/>
    <lineage>
        <taxon>Bacteria</taxon>
        <taxon>Bacillati</taxon>
        <taxon>Actinomycetota</taxon>
        <taxon>Candidatus Geothermincolia</taxon>
        <taxon>Candidatus Geothermincolales</taxon>
        <taxon>Candidatus Anoxymicrobiaceae</taxon>
        <taxon>Candidatus Anoxymicrobium</taxon>
    </lineage>
</organism>
<dbReference type="Proteomes" id="UP000233654">
    <property type="component" value="Unassembled WGS sequence"/>
</dbReference>
<evidence type="ECO:0000313" key="2">
    <source>
        <dbReference type="EMBL" id="PKQ27985.1"/>
    </source>
</evidence>
<keyword evidence="1" id="KW-0812">Transmembrane</keyword>
<evidence type="ECO:0000256" key="1">
    <source>
        <dbReference type="SAM" id="Phobius"/>
    </source>
</evidence>
<feature type="transmembrane region" description="Helical" evidence="1">
    <location>
        <begin position="108"/>
        <end position="128"/>
    </location>
</feature>
<keyword evidence="1" id="KW-0472">Membrane</keyword>
<sequence length="131" mass="15069">MIVAQAVEYEVSTGMSVGLFLVIMLLALAMYVFSAFCMMKMADRLGVENGWFAFVPFLNLWLLCKMGDRENSWFIIMLICQFCCGIVTAVMSIMILMDVAEKLGFERWWGILIIIPIFNFYVLYKLAFTEP</sequence>
<name>A0A2N3G5I7_9ACTN</name>
<dbReference type="EMBL" id="PHEX01000039">
    <property type="protein sequence ID" value="PKQ27985.1"/>
    <property type="molecule type" value="Genomic_DNA"/>
</dbReference>
<feature type="transmembrane region" description="Helical" evidence="1">
    <location>
        <begin position="12"/>
        <end position="33"/>
    </location>
</feature>
<feature type="transmembrane region" description="Helical" evidence="1">
    <location>
        <begin position="74"/>
        <end position="96"/>
    </location>
</feature>
<proteinExistence type="predicted"/>
<accession>A0A2N3G5I7</accession>
<protein>
    <submittedName>
        <fullName evidence="2">Uncharacterized protein</fullName>
    </submittedName>
</protein>